<keyword evidence="4" id="KW-1185">Reference proteome</keyword>
<sequence>MAKAMGMMSGCYFVGRGELLEWVNDLLKINYSKVEDVSNGAAFCQIIDAIHPGTVNLGKVNFNATEPFEMTQNYRILQDSFHKNQISQYIDVVTLTKGKYMASLEMFQWIHGYYEQTGPHEPYDAISRRKVTKCAEPKQQINCTKKAFVRQSGFPTSMPNCPIKRGNSSIGKVGNHMVKSHPQKKVDSLNRTQNIHQKENDLLKENQILQEKLKKIEAYCRENVENEIIQPIMNMINDENH</sequence>
<comment type="caution">
    <text evidence="3">The sequence shown here is derived from an EMBL/GenBank/DDBJ whole genome shotgun (WGS) entry which is preliminary data.</text>
</comment>
<feature type="domain" description="Calponin-homology (CH)" evidence="2">
    <location>
        <begin position="13"/>
        <end position="115"/>
    </location>
</feature>
<evidence type="ECO:0000313" key="3">
    <source>
        <dbReference type="EMBL" id="KAK8842699.1"/>
    </source>
</evidence>
<feature type="coiled-coil region" evidence="1">
    <location>
        <begin position="186"/>
        <end position="219"/>
    </location>
</feature>
<dbReference type="CDD" id="cd00014">
    <property type="entry name" value="CH_SF"/>
    <property type="match status" value="1"/>
</dbReference>
<protein>
    <submittedName>
        <fullName evidence="3">Microtubule integrity protein mal3</fullName>
    </submittedName>
</protein>
<name>A0ABR2H921_9EUKA</name>
<organism evidence="3 4">
    <name type="scientific">Tritrichomonas musculus</name>
    <dbReference type="NCBI Taxonomy" id="1915356"/>
    <lineage>
        <taxon>Eukaryota</taxon>
        <taxon>Metamonada</taxon>
        <taxon>Parabasalia</taxon>
        <taxon>Tritrichomonadida</taxon>
        <taxon>Tritrichomonadidae</taxon>
        <taxon>Tritrichomonas</taxon>
    </lineage>
</organism>
<evidence type="ECO:0000256" key="1">
    <source>
        <dbReference type="SAM" id="Coils"/>
    </source>
</evidence>
<dbReference type="InterPro" id="IPR001715">
    <property type="entry name" value="CH_dom"/>
</dbReference>
<gene>
    <name evidence="3" type="ORF">M9Y10_025560</name>
</gene>
<dbReference type="InterPro" id="IPR036872">
    <property type="entry name" value="CH_dom_sf"/>
</dbReference>
<dbReference type="PROSITE" id="PS50021">
    <property type="entry name" value="CH"/>
    <property type="match status" value="1"/>
</dbReference>
<keyword evidence="1" id="KW-0175">Coiled coil</keyword>
<dbReference type="Pfam" id="PF00307">
    <property type="entry name" value="CH"/>
    <property type="match status" value="1"/>
</dbReference>
<accession>A0ABR2H921</accession>
<dbReference type="EMBL" id="JAPFFF010000037">
    <property type="protein sequence ID" value="KAK8842699.1"/>
    <property type="molecule type" value="Genomic_DNA"/>
</dbReference>
<evidence type="ECO:0000259" key="2">
    <source>
        <dbReference type="PROSITE" id="PS50021"/>
    </source>
</evidence>
<dbReference type="PANTHER" id="PTHR10623">
    <property type="entry name" value="MICROTUBULE-ASSOCIATED PROTEIN RP/EB FAMILY MEMBER"/>
    <property type="match status" value="1"/>
</dbReference>
<dbReference type="SUPFAM" id="SSF47576">
    <property type="entry name" value="Calponin-homology domain, CH-domain"/>
    <property type="match status" value="1"/>
</dbReference>
<evidence type="ECO:0000313" key="4">
    <source>
        <dbReference type="Proteomes" id="UP001470230"/>
    </source>
</evidence>
<reference evidence="3 4" key="1">
    <citation type="submission" date="2024-04" db="EMBL/GenBank/DDBJ databases">
        <title>Tritrichomonas musculus Genome.</title>
        <authorList>
            <person name="Alves-Ferreira E."/>
            <person name="Grigg M."/>
            <person name="Lorenzi H."/>
            <person name="Galac M."/>
        </authorList>
    </citation>
    <scope>NUCLEOTIDE SEQUENCE [LARGE SCALE GENOMIC DNA]</scope>
    <source>
        <strain evidence="3 4">EAF2021</strain>
    </source>
</reference>
<proteinExistence type="predicted"/>
<dbReference type="Gene3D" id="1.10.418.10">
    <property type="entry name" value="Calponin-like domain"/>
    <property type="match status" value="1"/>
</dbReference>
<dbReference type="Proteomes" id="UP001470230">
    <property type="component" value="Unassembled WGS sequence"/>
</dbReference>
<dbReference type="InterPro" id="IPR027328">
    <property type="entry name" value="MAPRE"/>
</dbReference>